<dbReference type="PANTHER" id="PTHR45614">
    <property type="entry name" value="MYB PROTEIN-RELATED"/>
    <property type="match status" value="1"/>
</dbReference>
<dbReference type="InterPro" id="IPR009057">
    <property type="entry name" value="Homeodomain-like_sf"/>
</dbReference>
<dbReference type="Pfam" id="PF00249">
    <property type="entry name" value="Myb_DNA-binding"/>
    <property type="match status" value="3"/>
</dbReference>
<evidence type="ECO:0000313" key="4">
    <source>
        <dbReference type="Proteomes" id="UP000095751"/>
    </source>
</evidence>
<dbReference type="GO" id="GO:0005634">
    <property type="term" value="C:nucleus"/>
    <property type="evidence" value="ECO:0007669"/>
    <property type="project" value="TreeGrafter"/>
</dbReference>
<dbReference type="PROSITE" id="PS50090">
    <property type="entry name" value="MYB_LIKE"/>
    <property type="match status" value="3"/>
</dbReference>
<dbReference type="GO" id="GO:0000981">
    <property type="term" value="F:DNA-binding transcription factor activity, RNA polymerase II-specific"/>
    <property type="evidence" value="ECO:0007669"/>
    <property type="project" value="TreeGrafter"/>
</dbReference>
<dbReference type="SMART" id="SM00717">
    <property type="entry name" value="SANT"/>
    <property type="match status" value="3"/>
</dbReference>
<keyword evidence="4" id="KW-1185">Reference proteome</keyword>
<dbReference type="OrthoDB" id="2143914at2759"/>
<dbReference type="AlphaFoldDB" id="A0A1E7FGW0"/>
<dbReference type="GO" id="GO:0000978">
    <property type="term" value="F:RNA polymerase II cis-regulatory region sequence-specific DNA binding"/>
    <property type="evidence" value="ECO:0007669"/>
    <property type="project" value="TreeGrafter"/>
</dbReference>
<dbReference type="Gene3D" id="1.10.10.60">
    <property type="entry name" value="Homeodomain-like"/>
    <property type="match status" value="3"/>
</dbReference>
<evidence type="ECO:0000259" key="2">
    <source>
        <dbReference type="PROSITE" id="PS51294"/>
    </source>
</evidence>
<dbReference type="Proteomes" id="UP000095751">
    <property type="component" value="Unassembled WGS sequence"/>
</dbReference>
<accession>A0A1E7FGW0</accession>
<feature type="domain" description="HTH myb-type" evidence="2">
    <location>
        <begin position="99"/>
        <end position="145"/>
    </location>
</feature>
<name>A0A1E7FGW0_9STRA</name>
<gene>
    <name evidence="3" type="ORF">FRACYDRAFT_154253</name>
</gene>
<evidence type="ECO:0000259" key="1">
    <source>
        <dbReference type="PROSITE" id="PS50090"/>
    </source>
</evidence>
<dbReference type="CDD" id="cd00167">
    <property type="entry name" value="SANT"/>
    <property type="match status" value="2"/>
</dbReference>
<dbReference type="InterPro" id="IPR050560">
    <property type="entry name" value="MYB_TF"/>
</dbReference>
<dbReference type="SUPFAM" id="SSF46689">
    <property type="entry name" value="Homeodomain-like"/>
    <property type="match status" value="2"/>
</dbReference>
<dbReference type="EMBL" id="KV784357">
    <property type="protein sequence ID" value="OEU17410.1"/>
    <property type="molecule type" value="Genomic_DNA"/>
</dbReference>
<dbReference type="InterPro" id="IPR017930">
    <property type="entry name" value="Myb_dom"/>
</dbReference>
<feature type="domain" description="Myb-like" evidence="1">
    <location>
        <begin position="99"/>
        <end position="145"/>
    </location>
</feature>
<feature type="domain" description="Myb-like" evidence="1">
    <location>
        <begin position="1"/>
        <end position="48"/>
    </location>
</feature>
<proteinExistence type="predicted"/>
<dbReference type="KEGG" id="fcy:FRACYDRAFT_154253"/>
<reference evidence="3 4" key="1">
    <citation type="submission" date="2016-09" db="EMBL/GenBank/DDBJ databases">
        <title>Extensive genetic diversity and differential bi-allelic expression allows diatom success in the polar Southern Ocean.</title>
        <authorList>
            <consortium name="DOE Joint Genome Institute"/>
            <person name="Mock T."/>
            <person name="Otillar R.P."/>
            <person name="Strauss J."/>
            <person name="Dupont C."/>
            <person name="Frickenhaus S."/>
            <person name="Maumus F."/>
            <person name="Mcmullan M."/>
            <person name="Sanges R."/>
            <person name="Schmutz J."/>
            <person name="Toseland A."/>
            <person name="Valas R."/>
            <person name="Veluchamy A."/>
            <person name="Ward B.J."/>
            <person name="Allen A."/>
            <person name="Barry K."/>
            <person name="Falciatore A."/>
            <person name="Ferrante M."/>
            <person name="Fortunato A.E."/>
            <person name="Gloeckner G."/>
            <person name="Gruber A."/>
            <person name="Hipkin R."/>
            <person name="Janech M."/>
            <person name="Kroth P."/>
            <person name="Leese F."/>
            <person name="Lindquist E."/>
            <person name="Lyon B.R."/>
            <person name="Martin J."/>
            <person name="Mayer C."/>
            <person name="Parker M."/>
            <person name="Quesneville H."/>
            <person name="Raymond J."/>
            <person name="Uhlig C."/>
            <person name="Valentin K.U."/>
            <person name="Worden A.Z."/>
            <person name="Armbrust E.V."/>
            <person name="Bowler C."/>
            <person name="Green B."/>
            <person name="Moulton V."/>
            <person name="Van Oosterhout C."/>
            <person name="Grigoriev I."/>
        </authorList>
    </citation>
    <scope>NUCLEOTIDE SEQUENCE [LARGE SCALE GENOMIC DNA]</scope>
    <source>
        <strain evidence="3 4">CCMP1102</strain>
    </source>
</reference>
<feature type="domain" description="HTH myb-type" evidence="2">
    <location>
        <begin position="1"/>
        <end position="52"/>
    </location>
</feature>
<protein>
    <submittedName>
        <fullName evidence="3">Ternary protein-Dna Complex1</fullName>
    </submittedName>
</protein>
<dbReference type="PROSITE" id="PS51294">
    <property type="entry name" value="HTH_MYB"/>
    <property type="match status" value="2"/>
</dbReference>
<dbReference type="InterPro" id="IPR001005">
    <property type="entry name" value="SANT/Myb"/>
</dbReference>
<feature type="non-terminal residue" evidence="3">
    <location>
        <position position="145"/>
    </location>
</feature>
<feature type="non-terminal residue" evidence="3">
    <location>
        <position position="1"/>
    </location>
</feature>
<dbReference type="InParanoid" id="A0A1E7FGW0"/>
<sequence>WTKEEDDTLRNAVALEGGGRTIWKEISGKYFRKNRSGTQCKNRFNNHLQRGLIRGNWKPGEDRVVQRMVLEGFPWRDIAHQLPGRVGDSIRERYVNFLDPRLKKTPWTKEEDDILFQYQRIVGNKWSEIRKCIPGRSENSIKNRY</sequence>
<evidence type="ECO:0000313" key="3">
    <source>
        <dbReference type="EMBL" id="OEU17410.1"/>
    </source>
</evidence>
<feature type="domain" description="Myb-like" evidence="1">
    <location>
        <begin position="49"/>
        <end position="98"/>
    </location>
</feature>
<organism evidence="3 4">
    <name type="scientific">Fragilariopsis cylindrus CCMP1102</name>
    <dbReference type="NCBI Taxonomy" id="635003"/>
    <lineage>
        <taxon>Eukaryota</taxon>
        <taxon>Sar</taxon>
        <taxon>Stramenopiles</taxon>
        <taxon>Ochrophyta</taxon>
        <taxon>Bacillariophyta</taxon>
        <taxon>Bacillariophyceae</taxon>
        <taxon>Bacillariophycidae</taxon>
        <taxon>Bacillariales</taxon>
        <taxon>Bacillariaceae</taxon>
        <taxon>Fragilariopsis</taxon>
    </lineage>
</organism>